<dbReference type="GO" id="GO:0051287">
    <property type="term" value="F:NAD binding"/>
    <property type="evidence" value="ECO:0007669"/>
    <property type="project" value="InterPro"/>
</dbReference>
<dbReference type="GO" id="GO:0004617">
    <property type="term" value="F:phosphoglycerate dehydrogenase activity"/>
    <property type="evidence" value="ECO:0007669"/>
    <property type="project" value="UniProtKB-EC"/>
</dbReference>
<dbReference type="GO" id="GO:0005829">
    <property type="term" value="C:cytosol"/>
    <property type="evidence" value="ECO:0007669"/>
    <property type="project" value="TreeGrafter"/>
</dbReference>
<protein>
    <submittedName>
        <fullName evidence="4">D-3-phosphoglycerate dehydrogenase</fullName>
        <ecNumber evidence="4">1.1.1.95</ecNumber>
    </submittedName>
</protein>
<proteinExistence type="predicted"/>
<dbReference type="PANTHER" id="PTHR10996:SF178">
    <property type="entry name" value="2-HYDROXYACID DEHYDROGENASE YGL185C-RELATED"/>
    <property type="match status" value="1"/>
</dbReference>
<dbReference type="PANTHER" id="PTHR10996">
    <property type="entry name" value="2-HYDROXYACID DEHYDROGENASE-RELATED"/>
    <property type="match status" value="1"/>
</dbReference>
<name>A0A6J4LM95_9HYPH</name>
<dbReference type="SUPFAM" id="SSF51735">
    <property type="entry name" value="NAD(P)-binding Rossmann-fold domains"/>
    <property type="match status" value="1"/>
</dbReference>
<reference evidence="4" key="1">
    <citation type="submission" date="2020-02" db="EMBL/GenBank/DDBJ databases">
        <authorList>
            <person name="Meier V. D."/>
        </authorList>
    </citation>
    <scope>NUCLEOTIDE SEQUENCE</scope>
    <source>
        <strain evidence="4">AVDCRST_MAG90</strain>
    </source>
</reference>
<dbReference type="EMBL" id="CADCUC010000334">
    <property type="protein sequence ID" value="CAA9335504.1"/>
    <property type="molecule type" value="Genomic_DNA"/>
</dbReference>
<accession>A0A6J4LM95</accession>
<dbReference type="InterPro" id="IPR006140">
    <property type="entry name" value="D-isomer_DH_NAD-bd"/>
</dbReference>
<feature type="domain" description="D-isomer specific 2-hydroxyacid dehydrogenase NAD-binding" evidence="3">
    <location>
        <begin position="75"/>
        <end position="251"/>
    </location>
</feature>
<evidence type="ECO:0000313" key="4">
    <source>
        <dbReference type="EMBL" id="CAA9335504.1"/>
    </source>
</evidence>
<dbReference type="GO" id="GO:0016618">
    <property type="term" value="F:hydroxypyruvate reductase [NAD(P)H] activity"/>
    <property type="evidence" value="ECO:0007669"/>
    <property type="project" value="TreeGrafter"/>
</dbReference>
<evidence type="ECO:0000259" key="3">
    <source>
        <dbReference type="Pfam" id="PF02826"/>
    </source>
</evidence>
<gene>
    <name evidence="4" type="ORF">AVDCRST_MAG90-1714</name>
</gene>
<dbReference type="InterPro" id="IPR036291">
    <property type="entry name" value="NAD(P)-bd_dom_sf"/>
</dbReference>
<evidence type="ECO:0000256" key="1">
    <source>
        <dbReference type="ARBA" id="ARBA00023002"/>
    </source>
</evidence>
<dbReference type="GO" id="GO:0030267">
    <property type="term" value="F:glyoxylate reductase (NADPH) activity"/>
    <property type="evidence" value="ECO:0007669"/>
    <property type="project" value="TreeGrafter"/>
</dbReference>
<dbReference type="Pfam" id="PF02826">
    <property type="entry name" value="2-Hacid_dh_C"/>
    <property type="match status" value="1"/>
</dbReference>
<dbReference type="AlphaFoldDB" id="A0A6J4LM95"/>
<dbReference type="SUPFAM" id="SSF52283">
    <property type="entry name" value="Formate/glycerate dehydrogenase catalytic domain-like"/>
    <property type="match status" value="1"/>
</dbReference>
<dbReference type="Gene3D" id="3.40.50.720">
    <property type="entry name" value="NAD(P)-binding Rossmann-like Domain"/>
    <property type="match status" value="2"/>
</dbReference>
<dbReference type="EC" id="1.1.1.95" evidence="4"/>
<organism evidence="4">
    <name type="scientific">uncultured Microvirga sp</name>
    <dbReference type="NCBI Taxonomy" id="412392"/>
    <lineage>
        <taxon>Bacteria</taxon>
        <taxon>Pseudomonadati</taxon>
        <taxon>Pseudomonadota</taxon>
        <taxon>Alphaproteobacteria</taxon>
        <taxon>Hyphomicrobiales</taxon>
        <taxon>Methylobacteriaceae</taxon>
        <taxon>Microvirga</taxon>
        <taxon>environmental samples</taxon>
    </lineage>
</organism>
<dbReference type="InterPro" id="IPR050223">
    <property type="entry name" value="D-isomer_2-hydroxyacid_DH"/>
</dbReference>
<keyword evidence="1 4" id="KW-0560">Oxidoreductase</keyword>
<evidence type="ECO:0000256" key="2">
    <source>
        <dbReference type="ARBA" id="ARBA00023027"/>
    </source>
</evidence>
<keyword evidence="2" id="KW-0520">NAD</keyword>
<sequence length="306" mass="32957">MEASRLEAALPGAVAVLGQTDLPAERLARAVNLRALINVEGNFLPNVDYQDCFRRGIDVLSIAPVFALPVAEMALGLALDLARGITPGDQAMRDGREAYGLAGNRDAFLLTGATIGLIGFGQLGRALNRLLAGFRAEILVHDPWLPASAMREDGCRPAALDELLAGSRVVFVFASATQENRHFIGRRELNLMQPGAALVLASRAAVVDFPALMEAAESGRLRVATDVFPQEPVPPEDPVRTSRLLLSSHRAGGIPEAFHDLGERVLDDLDLILRGLPPVRLQAARSQTARLMRSIPGRTYGAHEER</sequence>